<reference evidence="1" key="1">
    <citation type="submission" date="2021-12" db="EMBL/GenBank/DDBJ databases">
        <authorList>
            <person name="Lv X."/>
        </authorList>
    </citation>
    <scope>NUCLEOTIDE SEQUENCE</scope>
    <source>
        <strain evidence="1">HF2106</strain>
    </source>
</reference>
<evidence type="ECO:0000313" key="2">
    <source>
        <dbReference type="Proteomes" id="UP001200307"/>
    </source>
</evidence>
<accession>A0AAW4YEH1</accession>
<dbReference type="RefSeq" id="WP_233338821.1">
    <property type="nucleotide sequence ID" value="NZ_JAJTVO010000006.1"/>
</dbReference>
<name>A0AAW4YEH1_9BACT</name>
<sequence>MERLEISTYEKAIKIKEQRGEVVHLKREFSIRIDSSISRSFGKNKFKSYDKK</sequence>
<dbReference type="AlphaFoldDB" id="A0AAW4YEH1"/>
<dbReference type="Proteomes" id="UP001200307">
    <property type="component" value="Unassembled WGS sequence"/>
</dbReference>
<comment type="caution">
    <text evidence="1">The sequence shown here is derived from an EMBL/GenBank/DDBJ whole genome shotgun (WGS) entry which is preliminary data.</text>
</comment>
<gene>
    <name evidence="1" type="ORF">LYY06_04705</name>
</gene>
<evidence type="ECO:0000313" key="1">
    <source>
        <dbReference type="EMBL" id="MCE4121567.1"/>
    </source>
</evidence>
<proteinExistence type="predicted"/>
<dbReference type="EMBL" id="JAJTVO010000006">
    <property type="protein sequence ID" value="MCE4121567.1"/>
    <property type="molecule type" value="Genomic_DNA"/>
</dbReference>
<organism evidence="1 2">
    <name type="scientific">Segatella copri</name>
    <dbReference type="NCBI Taxonomy" id="165179"/>
    <lineage>
        <taxon>Bacteria</taxon>
        <taxon>Pseudomonadati</taxon>
        <taxon>Bacteroidota</taxon>
        <taxon>Bacteroidia</taxon>
        <taxon>Bacteroidales</taxon>
        <taxon>Prevotellaceae</taxon>
        <taxon>Segatella</taxon>
    </lineage>
</organism>
<protein>
    <submittedName>
        <fullName evidence="1">Uncharacterized protein</fullName>
    </submittedName>
</protein>